<dbReference type="GO" id="GO:0045259">
    <property type="term" value="C:proton-transporting ATP synthase complex"/>
    <property type="evidence" value="ECO:0007669"/>
    <property type="project" value="UniProtKB-KW"/>
</dbReference>
<gene>
    <name evidence="7 8" type="primary">atpH</name>
    <name evidence="8" type="ORF">GM418_12340</name>
</gene>
<accession>A0A6I6JT59</accession>
<dbReference type="GO" id="GO:0046933">
    <property type="term" value="F:proton-transporting ATP synthase activity, rotational mechanism"/>
    <property type="evidence" value="ECO:0007669"/>
    <property type="project" value="UniProtKB-UniRule"/>
</dbReference>
<dbReference type="InterPro" id="IPR000711">
    <property type="entry name" value="ATPase_OSCP/dsu"/>
</dbReference>
<dbReference type="GO" id="GO:0005886">
    <property type="term" value="C:plasma membrane"/>
    <property type="evidence" value="ECO:0007669"/>
    <property type="project" value="UniProtKB-SubCell"/>
</dbReference>
<dbReference type="InterPro" id="IPR026015">
    <property type="entry name" value="ATP_synth_OSCP/delta_N_sf"/>
</dbReference>
<evidence type="ECO:0000256" key="7">
    <source>
        <dbReference type="HAMAP-Rule" id="MF_01416"/>
    </source>
</evidence>
<dbReference type="PANTHER" id="PTHR11910">
    <property type="entry name" value="ATP SYNTHASE DELTA CHAIN"/>
    <property type="match status" value="1"/>
</dbReference>
<dbReference type="RefSeq" id="WP_158866582.1">
    <property type="nucleotide sequence ID" value="NZ_CP046401.1"/>
</dbReference>
<dbReference type="AlphaFoldDB" id="A0A6I6JT59"/>
<keyword evidence="2 7" id="KW-0813">Transport</keyword>
<dbReference type="EMBL" id="CP046401">
    <property type="protein sequence ID" value="QGY44419.1"/>
    <property type="molecule type" value="Genomic_DNA"/>
</dbReference>
<sequence>MDQSAITVRYAKAFFELAKEKNLLEPLKADIELVASVGADSADFILLLESPIVKTSKKIELITAIFQGSVNELTLNFLNLIAKNKREVHIPGICRNFLALTRKDQNIKSAILTTASEISTDTVEKVEKLMEKELAAKIELSTQVNPDIIGGMILRLDDKQYDASIATQLKKVKQTLLETELKN</sequence>
<keyword evidence="7" id="KW-0139">CF(1)</keyword>
<dbReference type="PRINTS" id="PR00125">
    <property type="entry name" value="ATPASEDELTA"/>
</dbReference>
<evidence type="ECO:0000256" key="3">
    <source>
        <dbReference type="ARBA" id="ARBA00022781"/>
    </source>
</evidence>
<evidence type="ECO:0000256" key="5">
    <source>
        <dbReference type="ARBA" id="ARBA00023136"/>
    </source>
</evidence>
<keyword evidence="5 7" id="KW-0472">Membrane</keyword>
<protein>
    <recommendedName>
        <fullName evidence="7">ATP synthase subunit delta</fullName>
    </recommendedName>
    <alternativeName>
        <fullName evidence="7">ATP synthase F(1) sector subunit delta</fullName>
    </alternativeName>
    <alternativeName>
        <fullName evidence="7">F-type ATPase subunit delta</fullName>
        <shortName evidence="7">F-ATPase subunit delta</shortName>
    </alternativeName>
</protein>
<comment type="function">
    <text evidence="7">F(1)F(0) ATP synthase produces ATP from ADP in the presence of a proton or sodium gradient. F-type ATPases consist of two structural domains, F(1) containing the extramembraneous catalytic core and F(0) containing the membrane proton channel, linked together by a central stalk and a peripheral stalk. During catalysis, ATP synthesis in the catalytic domain of F(1) is coupled via a rotary mechanism of the central stalk subunits to proton translocation.</text>
</comment>
<evidence type="ECO:0000313" key="8">
    <source>
        <dbReference type="EMBL" id="QGY44419.1"/>
    </source>
</evidence>
<proteinExistence type="inferred from homology"/>
<evidence type="ECO:0000256" key="1">
    <source>
        <dbReference type="ARBA" id="ARBA00004370"/>
    </source>
</evidence>
<dbReference type="HAMAP" id="MF_01416">
    <property type="entry name" value="ATP_synth_delta_bact"/>
    <property type="match status" value="1"/>
</dbReference>
<comment type="similarity">
    <text evidence="7">Belongs to the ATPase delta chain family.</text>
</comment>
<dbReference type="Proteomes" id="UP000428260">
    <property type="component" value="Chromosome"/>
</dbReference>
<dbReference type="NCBIfam" id="TIGR01145">
    <property type="entry name" value="ATP_synt_delta"/>
    <property type="match status" value="1"/>
</dbReference>
<keyword evidence="4 7" id="KW-0406">Ion transport</keyword>
<evidence type="ECO:0000256" key="4">
    <source>
        <dbReference type="ARBA" id="ARBA00023065"/>
    </source>
</evidence>
<dbReference type="Pfam" id="PF00213">
    <property type="entry name" value="OSCP"/>
    <property type="match status" value="1"/>
</dbReference>
<keyword evidence="6 7" id="KW-0066">ATP synthesis</keyword>
<dbReference type="SUPFAM" id="SSF47928">
    <property type="entry name" value="N-terminal domain of the delta subunit of the F1F0-ATP synthase"/>
    <property type="match status" value="1"/>
</dbReference>
<keyword evidence="3 7" id="KW-0375">Hydrogen ion transport</keyword>
<comment type="subcellular location">
    <subcellularLocation>
        <location evidence="7">Cell membrane</location>
        <topology evidence="7">Peripheral membrane protein</topology>
    </subcellularLocation>
    <subcellularLocation>
        <location evidence="1">Membrane</location>
    </subcellularLocation>
</comment>
<dbReference type="Gene3D" id="1.10.520.20">
    <property type="entry name" value="N-terminal domain of the delta subunit of the F1F0-ATP synthase"/>
    <property type="match status" value="1"/>
</dbReference>
<reference evidence="8 9" key="1">
    <citation type="submission" date="2019-11" db="EMBL/GenBank/DDBJ databases">
        <authorList>
            <person name="Zheng R.K."/>
            <person name="Sun C.M."/>
        </authorList>
    </citation>
    <scope>NUCLEOTIDE SEQUENCE [LARGE SCALE GENOMIC DNA]</scope>
    <source>
        <strain evidence="8 9">WC007</strain>
    </source>
</reference>
<name>A0A6I6JT59_9BACT</name>
<dbReference type="KEGG" id="mcos:GM418_12340"/>
<organism evidence="8 9">
    <name type="scientific">Maribellus comscasis</name>
    <dbReference type="NCBI Taxonomy" id="2681766"/>
    <lineage>
        <taxon>Bacteria</taxon>
        <taxon>Pseudomonadati</taxon>
        <taxon>Bacteroidota</taxon>
        <taxon>Bacteroidia</taxon>
        <taxon>Marinilabiliales</taxon>
        <taxon>Prolixibacteraceae</taxon>
        <taxon>Maribellus</taxon>
    </lineage>
</organism>
<keyword evidence="9" id="KW-1185">Reference proteome</keyword>
<evidence type="ECO:0000256" key="2">
    <source>
        <dbReference type="ARBA" id="ARBA00022448"/>
    </source>
</evidence>
<evidence type="ECO:0000313" key="9">
    <source>
        <dbReference type="Proteomes" id="UP000428260"/>
    </source>
</evidence>
<keyword evidence="7" id="KW-1003">Cell membrane</keyword>
<comment type="function">
    <text evidence="7">This protein is part of the stalk that links CF(0) to CF(1). It either transmits conformational changes from CF(0) to CF(1) or is implicated in proton conduction.</text>
</comment>
<evidence type="ECO:0000256" key="6">
    <source>
        <dbReference type="ARBA" id="ARBA00023310"/>
    </source>
</evidence>